<evidence type="ECO:0000313" key="1">
    <source>
        <dbReference type="EMBL" id="CAJ1895758.1"/>
    </source>
</evidence>
<name>A0AA86V788_9FABA</name>
<reference evidence="1" key="1">
    <citation type="submission" date="2023-10" db="EMBL/GenBank/DDBJ databases">
        <authorList>
            <person name="Domelevo Entfellner J.-B."/>
        </authorList>
    </citation>
    <scope>NUCLEOTIDE SEQUENCE</scope>
</reference>
<dbReference type="AlphaFoldDB" id="A0AA86V788"/>
<protein>
    <submittedName>
        <fullName evidence="1">Uncharacterized protein</fullName>
    </submittedName>
</protein>
<accession>A0AA86V788</accession>
<dbReference type="EMBL" id="OY731398">
    <property type="protein sequence ID" value="CAJ1895758.1"/>
    <property type="molecule type" value="Genomic_DNA"/>
</dbReference>
<evidence type="ECO:0000313" key="2">
    <source>
        <dbReference type="Proteomes" id="UP001189624"/>
    </source>
</evidence>
<sequence length="105" mass="12641">MCHYHCVRRKISPQTEKHVLRMSLFLVDGLNMFWALWGKRELESYWTTLWISRNVESSSSWYYLMAFRKKWVNNGKLNVRNENLKAWLDTENYDGKEGGMTKRSS</sequence>
<dbReference type="Proteomes" id="UP001189624">
    <property type="component" value="Chromosome 1"/>
</dbReference>
<gene>
    <name evidence="1" type="ORF">AYBTSS11_LOCUS3024</name>
</gene>
<organism evidence="1 2">
    <name type="scientific">Sphenostylis stenocarpa</name>
    <dbReference type="NCBI Taxonomy" id="92480"/>
    <lineage>
        <taxon>Eukaryota</taxon>
        <taxon>Viridiplantae</taxon>
        <taxon>Streptophyta</taxon>
        <taxon>Embryophyta</taxon>
        <taxon>Tracheophyta</taxon>
        <taxon>Spermatophyta</taxon>
        <taxon>Magnoliopsida</taxon>
        <taxon>eudicotyledons</taxon>
        <taxon>Gunneridae</taxon>
        <taxon>Pentapetalae</taxon>
        <taxon>rosids</taxon>
        <taxon>fabids</taxon>
        <taxon>Fabales</taxon>
        <taxon>Fabaceae</taxon>
        <taxon>Papilionoideae</taxon>
        <taxon>50 kb inversion clade</taxon>
        <taxon>NPAAA clade</taxon>
        <taxon>indigoferoid/millettioid clade</taxon>
        <taxon>Phaseoleae</taxon>
        <taxon>Sphenostylis</taxon>
    </lineage>
</organism>
<dbReference type="Gramene" id="rna-AYBTSS11_LOCUS3024">
    <property type="protein sequence ID" value="CAJ1895758.1"/>
    <property type="gene ID" value="gene-AYBTSS11_LOCUS3024"/>
</dbReference>
<proteinExistence type="predicted"/>
<keyword evidence="2" id="KW-1185">Reference proteome</keyword>